<gene>
    <name evidence="1" type="ORF">Scinn_34000</name>
</gene>
<evidence type="ECO:0000313" key="2">
    <source>
        <dbReference type="Proteomes" id="UP000660554"/>
    </source>
</evidence>
<protein>
    <submittedName>
        <fullName evidence="1">Uncharacterized protein</fullName>
    </submittedName>
</protein>
<dbReference type="Proteomes" id="UP000660554">
    <property type="component" value="Unassembled WGS sequence"/>
</dbReference>
<reference evidence="2" key="1">
    <citation type="submission" date="2020-09" db="EMBL/GenBank/DDBJ databases">
        <title>Whole genome shotgun sequence of Streptomyces cinnamonensis NBRC 15873.</title>
        <authorList>
            <person name="Komaki H."/>
            <person name="Tamura T."/>
        </authorList>
    </citation>
    <scope>NUCLEOTIDE SEQUENCE [LARGE SCALE GENOMIC DNA]</scope>
    <source>
        <strain evidence="2">NBRC 15873</strain>
    </source>
</reference>
<proteinExistence type="predicted"/>
<name>A0ABQ3NMF9_STRVG</name>
<comment type="caution">
    <text evidence="1">The sequence shown here is derived from an EMBL/GenBank/DDBJ whole genome shotgun (WGS) entry which is preliminary data.</text>
</comment>
<keyword evidence="2" id="KW-1185">Reference proteome</keyword>
<accession>A0ABQ3NMF9</accession>
<dbReference type="EMBL" id="BNDV01000008">
    <property type="protein sequence ID" value="GHI13937.1"/>
    <property type="molecule type" value="Genomic_DNA"/>
</dbReference>
<sequence>MPDRAGPARLGGMHHAPVVVHRIFPSGGRQVTLRTANREEPLGLARSDADLIEFLRRAGMPDPDDVVLGGTELVEWESDTPHVYEADPPTDDLP</sequence>
<evidence type="ECO:0000313" key="1">
    <source>
        <dbReference type="EMBL" id="GHI13937.1"/>
    </source>
</evidence>
<organism evidence="1 2">
    <name type="scientific">Streptomyces virginiae</name>
    <name type="common">Streptomyces cinnamonensis</name>
    <dbReference type="NCBI Taxonomy" id="1961"/>
    <lineage>
        <taxon>Bacteria</taxon>
        <taxon>Bacillati</taxon>
        <taxon>Actinomycetota</taxon>
        <taxon>Actinomycetes</taxon>
        <taxon>Kitasatosporales</taxon>
        <taxon>Streptomycetaceae</taxon>
        <taxon>Streptomyces</taxon>
    </lineage>
</organism>